<dbReference type="InterPro" id="IPR003837">
    <property type="entry name" value="GatC"/>
</dbReference>
<protein>
    <recommendedName>
        <fullName evidence="3">Glutamyl-tRNA(Gln) amidotransferase subunit C, mitochondrial</fullName>
    </recommendedName>
</protein>
<dbReference type="EMBL" id="RWIC01001761">
    <property type="protein sequence ID" value="TKC34684.1"/>
    <property type="molecule type" value="Genomic_DNA"/>
</dbReference>
<evidence type="ECO:0000313" key="2">
    <source>
        <dbReference type="Proteomes" id="UP000308365"/>
    </source>
</evidence>
<sequence>MNLGDHGAVLLQMGIGPVWVGLRASVGGCRGFTSKAGPRVEARASRRVLKGGGREVGQILEPLALADCGSREAAARPEKAIAFAYRLCAVDTDGVEPVQSVLEDGCLCLRSDNVAEGNCAKELLQNSRRDVEYFVAPQVICLGQS</sequence>
<dbReference type="PANTHER" id="PTHR15004:SF0">
    <property type="entry name" value="GLUTAMYL-TRNA(GLN) AMIDOTRANSFERASE SUBUNIT C, MITOCHONDRIAL"/>
    <property type="match status" value="1"/>
</dbReference>
<evidence type="ECO:0000313" key="1">
    <source>
        <dbReference type="EMBL" id="TKC34684.1"/>
    </source>
</evidence>
<dbReference type="Proteomes" id="UP000308365">
    <property type="component" value="Unassembled WGS sequence"/>
</dbReference>
<dbReference type="GO" id="GO:0070681">
    <property type="term" value="P:glutaminyl-tRNAGln biosynthesis via transamidation"/>
    <property type="evidence" value="ECO:0007669"/>
    <property type="project" value="TreeGrafter"/>
</dbReference>
<dbReference type="GO" id="GO:0005739">
    <property type="term" value="C:mitochondrion"/>
    <property type="evidence" value="ECO:0007669"/>
    <property type="project" value="TreeGrafter"/>
</dbReference>
<reference evidence="2" key="1">
    <citation type="journal article" date="2019" name="IScience">
        <title>Narwhal Genome Reveals Long-Term Low Genetic Diversity despite Current Large Abundance Size.</title>
        <authorList>
            <person name="Westbury M.V."/>
            <person name="Petersen B."/>
            <person name="Garde E."/>
            <person name="Heide-Jorgensen M.P."/>
            <person name="Lorenzen E.D."/>
        </authorList>
    </citation>
    <scope>NUCLEOTIDE SEQUENCE [LARGE SCALE GENOMIC DNA]</scope>
</reference>
<name>A0A4U1EEU1_MONMO</name>
<proteinExistence type="predicted"/>
<dbReference type="PANTHER" id="PTHR15004">
    <property type="entry name" value="GLUTAMYL-TRNA(GLN) AMIDOTRANSFERASE SUBUNIT C, MITOCHONDRIAL"/>
    <property type="match status" value="1"/>
</dbReference>
<organism evidence="1 2">
    <name type="scientific">Monodon monoceros</name>
    <name type="common">Narwhal</name>
    <name type="synonym">Ceratodon monodon</name>
    <dbReference type="NCBI Taxonomy" id="40151"/>
    <lineage>
        <taxon>Eukaryota</taxon>
        <taxon>Metazoa</taxon>
        <taxon>Chordata</taxon>
        <taxon>Craniata</taxon>
        <taxon>Vertebrata</taxon>
        <taxon>Euteleostomi</taxon>
        <taxon>Mammalia</taxon>
        <taxon>Eutheria</taxon>
        <taxon>Laurasiatheria</taxon>
        <taxon>Artiodactyla</taxon>
        <taxon>Whippomorpha</taxon>
        <taxon>Cetacea</taxon>
        <taxon>Odontoceti</taxon>
        <taxon>Monodontidae</taxon>
        <taxon>Monodon</taxon>
    </lineage>
</organism>
<dbReference type="SUPFAM" id="SSF141000">
    <property type="entry name" value="Glu-tRNAGln amidotransferase C subunit"/>
    <property type="match status" value="1"/>
</dbReference>
<dbReference type="InterPro" id="IPR036113">
    <property type="entry name" value="Asp/Glu-ADT_sf_sub_c"/>
</dbReference>
<dbReference type="GO" id="GO:0006450">
    <property type="term" value="P:regulation of translational fidelity"/>
    <property type="evidence" value="ECO:0007669"/>
    <property type="project" value="InterPro"/>
</dbReference>
<comment type="caution">
    <text evidence="1">The sequence shown here is derived from an EMBL/GenBank/DDBJ whole genome shotgun (WGS) entry which is preliminary data.</text>
</comment>
<dbReference type="AlphaFoldDB" id="A0A4U1EEU1"/>
<accession>A0A4U1EEU1</accession>
<gene>
    <name evidence="1" type="ORF">EI555_000335</name>
</gene>
<evidence type="ECO:0008006" key="3">
    <source>
        <dbReference type="Google" id="ProtNLM"/>
    </source>
</evidence>
<dbReference type="GO" id="GO:0032543">
    <property type="term" value="P:mitochondrial translation"/>
    <property type="evidence" value="ECO:0007669"/>
    <property type="project" value="TreeGrafter"/>
</dbReference>
<dbReference type="GO" id="GO:0030956">
    <property type="term" value="C:glutamyl-tRNA(Gln) amidotransferase complex"/>
    <property type="evidence" value="ECO:0007669"/>
    <property type="project" value="TreeGrafter"/>
</dbReference>